<proteinExistence type="predicted"/>
<reference evidence="1 2" key="1">
    <citation type="submission" date="2013-02" db="EMBL/GenBank/DDBJ databases">
        <title>phiNIT1 genome sequensing.</title>
        <authorList>
            <person name="Ozaki T."/>
            <person name="Kaneko J."/>
        </authorList>
    </citation>
    <scope>NUCLEOTIDE SEQUENCE [LARGE SCALE GENOMIC DNA]</scope>
    <source>
        <strain evidence="1">PhiNIT1</strain>
    </source>
</reference>
<dbReference type="KEGG" id="vg:16511562"/>
<dbReference type="Proteomes" id="UP000014701">
    <property type="component" value="Segment"/>
</dbReference>
<sequence>MKLSIVRIGDYYVEGFYSHNEEGSLYDCAWLGEDNVSLLLTRDKNKAHKMFDVHAEELADYFNGEVIYTGERW</sequence>
<organism evidence="1 2">
    <name type="scientific">Bacillus phage phiNIT1</name>
    <dbReference type="NCBI Taxonomy" id="207656"/>
    <lineage>
        <taxon>Viruses</taxon>
        <taxon>Duplodnaviria</taxon>
        <taxon>Heunggongvirae</taxon>
        <taxon>Uroviricota</taxon>
        <taxon>Caudoviricetes</taxon>
        <taxon>Herelleviridae</taxon>
        <taxon>Bastillevirinae</taxon>
        <taxon>Nitunavirus</taxon>
        <taxon>Nitunavirus NIT1</taxon>
    </lineage>
</organism>
<gene>
    <name evidence="1" type="primary">orf73a</name>
</gene>
<dbReference type="GeneID" id="16511562"/>
<dbReference type="RefSeq" id="YP_008318269.1">
    <property type="nucleotide sequence ID" value="NC_021856.1"/>
</dbReference>
<dbReference type="EMBL" id="AP013029">
    <property type="protein sequence ID" value="BAN59501.1"/>
    <property type="molecule type" value="Genomic_DNA"/>
</dbReference>
<evidence type="ECO:0000313" key="1">
    <source>
        <dbReference type="EMBL" id="BAN59501.1"/>
    </source>
</evidence>
<protein>
    <submittedName>
        <fullName evidence="1">Uncharacterized protein</fullName>
    </submittedName>
</protein>
<keyword evidence="2" id="KW-1185">Reference proteome</keyword>
<name>S6ATF9_9CAUD</name>
<evidence type="ECO:0000313" key="2">
    <source>
        <dbReference type="Proteomes" id="UP000014701"/>
    </source>
</evidence>
<accession>S6ATF9</accession>